<dbReference type="InterPro" id="IPR001314">
    <property type="entry name" value="Peptidase_S1A"/>
</dbReference>
<dbReference type="PRINTS" id="PR00722">
    <property type="entry name" value="CHYMOTRYPSIN"/>
</dbReference>
<dbReference type="InterPro" id="IPR001254">
    <property type="entry name" value="Trypsin_dom"/>
</dbReference>
<keyword evidence="5 11" id="KW-0720">Serine protease</keyword>
<feature type="signal peptide" evidence="12">
    <location>
        <begin position="1"/>
        <end position="22"/>
    </location>
</feature>
<keyword evidence="7" id="KW-0865">Zymogen</keyword>
<keyword evidence="4 11" id="KW-0378">Hydrolase</keyword>
<proteinExistence type="inferred from homology"/>
<dbReference type="Proteomes" id="UP000719412">
    <property type="component" value="Unassembled WGS sequence"/>
</dbReference>
<dbReference type="EMBL" id="JABDTM020023842">
    <property type="protein sequence ID" value="KAH0814857.1"/>
    <property type="molecule type" value="Genomic_DNA"/>
</dbReference>
<comment type="similarity">
    <text evidence="10">Belongs to the peptidase S1 family. CLIP subfamily.</text>
</comment>
<evidence type="ECO:0000256" key="3">
    <source>
        <dbReference type="ARBA" id="ARBA00022729"/>
    </source>
</evidence>
<evidence type="ECO:0000313" key="14">
    <source>
        <dbReference type="EMBL" id="KAH0814857.1"/>
    </source>
</evidence>
<dbReference type="FunFam" id="2.40.10.10:FF:000028">
    <property type="entry name" value="Serine protease easter"/>
    <property type="match status" value="1"/>
</dbReference>
<evidence type="ECO:0000256" key="5">
    <source>
        <dbReference type="ARBA" id="ARBA00022825"/>
    </source>
</evidence>
<keyword evidence="2" id="KW-0479">Metal-binding</keyword>
<dbReference type="SMART" id="SM00020">
    <property type="entry name" value="Tryp_SPc"/>
    <property type="match status" value="1"/>
</dbReference>
<sequence length="356" mass="39254">MALVRLGQFAVVISALMTHASSDEIPVRCPKKHQCVPLRRCAVRDAEAFVYPCHSGLNMVCCPSGSYPNGTTLENRKTSLFPVKCGLVMTADKVSGGKKADLGQFPWMALLGYRQRGIDYTQFLCGGSIITDSYVMTAAHCISLDRRLELVLVRLGEHDLMSERDCFKVDAFETCAEPHADFLIQHVTTHPLYNNENLQNDIALVKVRRKIGFSDYVKPICLPFERDLERRDLAKQKLTVSGWGKTNAANLGGSTSLQYAVVTVWNHTACLKSVPPDVRPIQRTQLCANGASKEDACKGDSGGPLVNATVDVGGELRYFQIGIVSFASTLTCGDPNLPTVYTRVDKYLQWIEESIS</sequence>
<gene>
    <name evidence="14" type="ORF">GEV33_007933</name>
</gene>
<comment type="caution">
    <text evidence="14">The sequence shown here is derived from an EMBL/GenBank/DDBJ whole genome shotgun (WGS) entry which is preliminary data.</text>
</comment>
<evidence type="ECO:0000256" key="8">
    <source>
        <dbReference type="ARBA" id="ARBA00023157"/>
    </source>
</evidence>
<keyword evidence="8" id="KW-1015">Disulfide bond</keyword>
<dbReference type="PROSITE" id="PS00135">
    <property type="entry name" value="TRYPSIN_SER"/>
    <property type="match status" value="1"/>
</dbReference>
<keyword evidence="15" id="KW-1185">Reference proteome</keyword>
<evidence type="ECO:0000259" key="13">
    <source>
        <dbReference type="PROSITE" id="PS50240"/>
    </source>
</evidence>
<dbReference type="InterPro" id="IPR043504">
    <property type="entry name" value="Peptidase_S1_PA_chymotrypsin"/>
</dbReference>
<protein>
    <recommendedName>
        <fullName evidence="13">Peptidase S1 domain-containing protein</fullName>
    </recommendedName>
</protein>
<evidence type="ECO:0000256" key="7">
    <source>
        <dbReference type="ARBA" id="ARBA00023145"/>
    </source>
</evidence>
<evidence type="ECO:0000256" key="6">
    <source>
        <dbReference type="ARBA" id="ARBA00022837"/>
    </source>
</evidence>
<evidence type="ECO:0000256" key="12">
    <source>
        <dbReference type="SAM" id="SignalP"/>
    </source>
</evidence>
<organism evidence="14 15">
    <name type="scientific">Tenebrio molitor</name>
    <name type="common">Yellow mealworm beetle</name>
    <dbReference type="NCBI Taxonomy" id="7067"/>
    <lineage>
        <taxon>Eukaryota</taxon>
        <taxon>Metazoa</taxon>
        <taxon>Ecdysozoa</taxon>
        <taxon>Arthropoda</taxon>
        <taxon>Hexapoda</taxon>
        <taxon>Insecta</taxon>
        <taxon>Pterygota</taxon>
        <taxon>Neoptera</taxon>
        <taxon>Endopterygota</taxon>
        <taxon>Coleoptera</taxon>
        <taxon>Polyphaga</taxon>
        <taxon>Cucujiformia</taxon>
        <taxon>Tenebrionidae</taxon>
        <taxon>Tenebrio</taxon>
    </lineage>
</organism>
<evidence type="ECO:0000256" key="4">
    <source>
        <dbReference type="ARBA" id="ARBA00022801"/>
    </source>
</evidence>
<feature type="domain" description="Peptidase S1" evidence="13">
    <location>
        <begin position="94"/>
        <end position="356"/>
    </location>
</feature>
<dbReference type="InterPro" id="IPR009003">
    <property type="entry name" value="Peptidase_S1_PA"/>
</dbReference>
<dbReference type="FunFam" id="2.40.10.10:FF:000078">
    <property type="entry name" value="Serine protease H137"/>
    <property type="match status" value="1"/>
</dbReference>
<evidence type="ECO:0000256" key="2">
    <source>
        <dbReference type="ARBA" id="ARBA00022723"/>
    </source>
</evidence>
<evidence type="ECO:0000256" key="1">
    <source>
        <dbReference type="ARBA" id="ARBA00022670"/>
    </source>
</evidence>
<dbReference type="InterPro" id="IPR018114">
    <property type="entry name" value="TRYPSIN_HIS"/>
</dbReference>
<reference evidence="14" key="1">
    <citation type="journal article" date="2020" name="J Insects Food Feed">
        <title>The yellow mealworm (Tenebrio molitor) genome: a resource for the emerging insects as food and feed industry.</title>
        <authorList>
            <person name="Eriksson T."/>
            <person name="Andere A."/>
            <person name="Kelstrup H."/>
            <person name="Emery V."/>
            <person name="Picard C."/>
        </authorList>
    </citation>
    <scope>NUCLEOTIDE SEQUENCE</scope>
    <source>
        <strain evidence="14">Stoneville</strain>
        <tissue evidence="14">Whole head</tissue>
    </source>
</reference>
<name>A0A8J6HIA0_TENMO</name>
<dbReference type="GO" id="GO:0004252">
    <property type="term" value="F:serine-type endopeptidase activity"/>
    <property type="evidence" value="ECO:0007669"/>
    <property type="project" value="InterPro"/>
</dbReference>
<evidence type="ECO:0000256" key="11">
    <source>
        <dbReference type="RuleBase" id="RU363034"/>
    </source>
</evidence>
<dbReference type="CDD" id="cd00190">
    <property type="entry name" value="Tryp_SPc"/>
    <property type="match status" value="1"/>
</dbReference>
<keyword evidence="6" id="KW-0106">Calcium</keyword>
<dbReference type="Gene3D" id="2.40.10.10">
    <property type="entry name" value="Trypsin-like serine proteases"/>
    <property type="match status" value="2"/>
</dbReference>
<keyword evidence="3 12" id="KW-0732">Signal</keyword>
<dbReference type="PANTHER" id="PTHR24256">
    <property type="entry name" value="TRYPTASE-RELATED"/>
    <property type="match status" value="1"/>
</dbReference>
<feature type="chain" id="PRO_5035184619" description="Peptidase S1 domain-containing protein" evidence="12">
    <location>
        <begin position="23"/>
        <end position="356"/>
    </location>
</feature>
<evidence type="ECO:0000313" key="15">
    <source>
        <dbReference type="Proteomes" id="UP000719412"/>
    </source>
</evidence>
<dbReference type="GO" id="GO:0046872">
    <property type="term" value="F:metal ion binding"/>
    <property type="evidence" value="ECO:0007669"/>
    <property type="project" value="UniProtKB-KW"/>
</dbReference>
<keyword evidence="9" id="KW-0325">Glycoprotein</keyword>
<dbReference type="PROSITE" id="PS00134">
    <property type="entry name" value="TRYPSIN_HIS"/>
    <property type="match status" value="1"/>
</dbReference>
<dbReference type="InterPro" id="IPR033116">
    <property type="entry name" value="TRYPSIN_SER"/>
</dbReference>
<dbReference type="PROSITE" id="PS50240">
    <property type="entry name" value="TRYPSIN_DOM"/>
    <property type="match status" value="1"/>
</dbReference>
<accession>A0A8J6HIA0</accession>
<keyword evidence="1 11" id="KW-0645">Protease</keyword>
<dbReference type="GO" id="GO:0006508">
    <property type="term" value="P:proteolysis"/>
    <property type="evidence" value="ECO:0007669"/>
    <property type="project" value="UniProtKB-KW"/>
</dbReference>
<dbReference type="GO" id="GO:0051604">
    <property type="term" value="P:protein maturation"/>
    <property type="evidence" value="ECO:0007669"/>
    <property type="project" value="UniProtKB-ARBA"/>
</dbReference>
<dbReference type="SUPFAM" id="SSF50494">
    <property type="entry name" value="Trypsin-like serine proteases"/>
    <property type="match status" value="1"/>
</dbReference>
<reference evidence="14" key="2">
    <citation type="submission" date="2021-08" db="EMBL/GenBank/DDBJ databases">
        <authorList>
            <person name="Eriksson T."/>
        </authorList>
    </citation>
    <scope>NUCLEOTIDE SEQUENCE</scope>
    <source>
        <strain evidence="14">Stoneville</strain>
        <tissue evidence="14">Whole head</tissue>
    </source>
</reference>
<evidence type="ECO:0000256" key="10">
    <source>
        <dbReference type="ARBA" id="ARBA00024195"/>
    </source>
</evidence>
<dbReference type="Pfam" id="PF00089">
    <property type="entry name" value="Trypsin"/>
    <property type="match status" value="1"/>
</dbReference>
<evidence type="ECO:0000256" key="9">
    <source>
        <dbReference type="ARBA" id="ARBA00023180"/>
    </source>
</evidence>
<dbReference type="InterPro" id="IPR051487">
    <property type="entry name" value="Ser/Thr_Proteases_Immune/Dev"/>
</dbReference>
<dbReference type="AlphaFoldDB" id="A0A8J6HIA0"/>